<accession>A0A165EYI3</accession>
<dbReference type="Proteomes" id="UP000076871">
    <property type="component" value="Unassembled WGS sequence"/>
</dbReference>
<reference evidence="1 2" key="1">
    <citation type="journal article" date="2016" name="Mol. Biol. Evol.">
        <title>Comparative Genomics of Early-Diverging Mushroom-Forming Fungi Provides Insights into the Origins of Lignocellulose Decay Capabilities.</title>
        <authorList>
            <person name="Nagy L.G."/>
            <person name="Riley R."/>
            <person name="Tritt A."/>
            <person name="Adam C."/>
            <person name="Daum C."/>
            <person name="Floudas D."/>
            <person name="Sun H."/>
            <person name="Yadav J.S."/>
            <person name="Pangilinan J."/>
            <person name="Larsson K.H."/>
            <person name="Matsuura K."/>
            <person name="Barry K."/>
            <person name="Labutti K."/>
            <person name="Kuo R."/>
            <person name="Ohm R.A."/>
            <person name="Bhattacharya S.S."/>
            <person name="Shirouzu T."/>
            <person name="Yoshinaga Y."/>
            <person name="Martin F.M."/>
            <person name="Grigoriev I.V."/>
            <person name="Hibbett D.S."/>
        </authorList>
    </citation>
    <scope>NUCLEOTIDE SEQUENCE [LARGE SCALE GENOMIC DNA]</scope>
    <source>
        <strain evidence="1 2">93-53</strain>
    </source>
</reference>
<gene>
    <name evidence="1" type="ORF">LAESUDRAFT_91142</name>
</gene>
<evidence type="ECO:0000313" key="1">
    <source>
        <dbReference type="EMBL" id="KZT07984.1"/>
    </source>
</evidence>
<dbReference type="AlphaFoldDB" id="A0A165EYI3"/>
<proteinExistence type="predicted"/>
<evidence type="ECO:0000313" key="2">
    <source>
        <dbReference type="Proteomes" id="UP000076871"/>
    </source>
</evidence>
<keyword evidence="2" id="KW-1185">Reference proteome</keyword>
<protein>
    <submittedName>
        <fullName evidence="1">Uncharacterized protein</fullName>
    </submittedName>
</protein>
<organism evidence="1 2">
    <name type="scientific">Laetiporus sulphureus 93-53</name>
    <dbReference type="NCBI Taxonomy" id="1314785"/>
    <lineage>
        <taxon>Eukaryota</taxon>
        <taxon>Fungi</taxon>
        <taxon>Dikarya</taxon>
        <taxon>Basidiomycota</taxon>
        <taxon>Agaricomycotina</taxon>
        <taxon>Agaricomycetes</taxon>
        <taxon>Polyporales</taxon>
        <taxon>Laetiporus</taxon>
    </lineage>
</organism>
<sequence>MYCTAFVVKPLSDKGTNTLVNARLSIRVVIDDVIIGQTEAAEREPHKANFWSFEDVIEMCVTMICLMRCRQFRFNSQTFLCAIILC</sequence>
<dbReference type="GeneID" id="63831901"/>
<dbReference type="EMBL" id="KV427617">
    <property type="protein sequence ID" value="KZT07984.1"/>
    <property type="molecule type" value="Genomic_DNA"/>
</dbReference>
<dbReference type="RefSeq" id="XP_040765724.1">
    <property type="nucleotide sequence ID" value="XM_040914874.1"/>
</dbReference>
<dbReference type="InParanoid" id="A0A165EYI3"/>
<name>A0A165EYI3_9APHY</name>